<evidence type="ECO:0000313" key="1">
    <source>
        <dbReference type="EMBL" id="OSX57876.1"/>
    </source>
</evidence>
<dbReference type="EMBL" id="KZ110606">
    <property type="protein sequence ID" value="OSX57876.1"/>
    <property type="molecule type" value="Genomic_DNA"/>
</dbReference>
<organism evidence="1 2">
    <name type="scientific">Postia placenta MAD-698-R-SB12</name>
    <dbReference type="NCBI Taxonomy" id="670580"/>
    <lineage>
        <taxon>Eukaryota</taxon>
        <taxon>Fungi</taxon>
        <taxon>Dikarya</taxon>
        <taxon>Basidiomycota</taxon>
        <taxon>Agaricomycotina</taxon>
        <taxon>Agaricomycetes</taxon>
        <taxon>Polyporales</taxon>
        <taxon>Adustoporiaceae</taxon>
        <taxon>Rhodonia</taxon>
    </lineage>
</organism>
<dbReference type="RefSeq" id="XP_024334670.1">
    <property type="nucleotide sequence ID" value="XM_024477154.1"/>
</dbReference>
<dbReference type="GeneID" id="36322104"/>
<evidence type="ECO:0000313" key="2">
    <source>
        <dbReference type="Proteomes" id="UP000194127"/>
    </source>
</evidence>
<reference evidence="1 2" key="1">
    <citation type="submission" date="2017-04" db="EMBL/GenBank/DDBJ databases">
        <title>Genome Sequence of the Model Brown-Rot Fungus Postia placenta SB12.</title>
        <authorList>
            <consortium name="DOE Joint Genome Institute"/>
            <person name="Gaskell J."/>
            <person name="Kersten P."/>
            <person name="Larrondo L.F."/>
            <person name="Canessa P."/>
            <person name="Martinez D."/>
            <person name="Hibbett D."/>
            <person name="Schmoll M."/>
            <person name="Kubicek C.P."/>
            <person name="Martinez A.T."/>
            <person name="Yadav J."/>
            <person name="Master E."/>
            <person name="Magnuson J.K."/>
            <person name="James T."/>
            <person name="Yaver D."/>
            <person name="Berka R."/>
            <person name="Labutti K."/>
            <person name="Lipzen A."/>
            <person name="Aerts A."/>
            <person name="Barry K."/>
            <person name="Henrissat B."/>
            <person name="Blanchette R."/>
            <person name="Grigoriev I."/>
            <person name="Cullen D."/>
        </authorList>
    </citation>
    <scope>NUCLEOTIDE SEQUENCE [LARGE SCALE GENOMIC DNA]</scope>
    <source>
        <strain evidence="1 2">MAD-698-R-SB12</strain>
    </source>
</reference>
<dbReference type="AlphaFoldDB" id="A0A1X6MNR6"/>
<proteinExistence type="predicted"/>
<sequence>MIASGLFVDKNVTDTPAVMYNIGIGPSARSLIYSLRLNNNKCEPGSPRPCWNRSHQRLASAGSGLACEINEIALIAILRSRDGPTSFHFSAGGQCMLSYNIWHKTAGGNRTDFRWTDYAREKYKIHEDISLASAKRIASGQSRRSLMSEISGARCHSTIQPAQLQEHHTGGDYVAMTATRRISINLERRKLAKAPVLERRPGRPINFMN</sequence>
<protein>
    <submittedName>
        <fullName evidence="1">Uncharacterized protein</fullName>
    </submittedName>
</protein>
<keyword evidence="2" id="KW-1185">Reference proteome</keyword>
<dbReference type="Proteomes" id="UP000194127">
    <property type="component" value="Unassembled WGS sequence"/>
</dbReference>
<accession>A0A1X6MNR6</accession>
<gene>
    <name evidence="1" type="ORF">POSPLADRAFT_1036489</name>
</gene>
<name>A0A1X6MNR6_9APHY</name>